<comment type="caution">
    <text evidence="1">The sequence shown here is derived from an EMBL/GenBank/DDBJ whole genome shotgun (WGS) entry which is preliminary data.</text>
</comment>
<dbReference type="RefSeq" id="WP_186737876.1">
    <property type="nucleotide sequence ID" value="NZ_VFIA01000013.1"/>
</dbReference>
<dbReference type="Proteomes" id="UP000700732">
    <property type="component" value="Unassembled WGS sequence"/>
</dbReference>
<evidence type="ECO:0008006" key="3">
    <source>
        <dbReference type="Google" id="ProtNLM"/>
    </source>
</evidence>
<gene>
    <name evidence="1" type="ORF">FH603_2590</name>
</gene>
<proteinExistence type="predicted"/>
<evidence type="ECO:0000313" key="2">
    <source>
        <dbReference type="Proteomes" id="UP000700732"/>
    </source>
</evidence>
<evidence type="ECO:0000313" key="1">
    <source>
        <dbReference type="EMBL" id="MBC3792081.1"/>
    </source>
</evidence>
<name>A0ABR6W668_9BACT</name>
<reference evidence="1 2" key="1">
    <citation type="submission" date="2019-06" db="EMBL/GenBank/DDBJ databases">
        <title>Spirosoma utsteinense sp. nov. isolated from Antarctic ice-free soils.</title>
        <authorList>
            <person name="Tahon G."/>
        </authorList>
    </citation>
    <scope>NUCLEOTIDE SEQUENCE [LARGE SCALE GENOMIC DNA]</scope>
    <source>
        <strain evidence="1 2">LMG 31447</strain>
    </source>
</reference>
<keyword evidence="2" id="KW-1185">Reference proteome</keyword>
<accession>A0ABR6W668</accession>
<protein>
    <recommendedName>
        <fullName evidence="3">Curli assembly protein CsgC</fullName>
    </recommendedName>
</protein>
<sequence>MNSISTIILALCLFTSTYFQPPGKVTLQLKNNGRLPREFKFLERHPTDRYPNVFTALILPGNAYKVDVKIGTTLSLVNQQEINATMQGQEAPGKLLLVVKADDDGKTISLVR</sequence>
<dbReference type="EMBL" id="VFIA01000013">
    <property type="protein sequence ID" value="MBC3792081.1"/>
    <property type="molecule type" value="Genomic_DNA"/>
</dbReference>
<organism evidence="1 2">
    <name type="scientific">Spirosoma utsteinense</name>
    <dbReference type="NCBI Taxonomy" id="2585773"/>
    <lineage>
        <taxon>Bacteria</taxon>
        <taxon>Pseudomonadati</taxon>
        <taxon>Bacteroidota</taxon>
        <taxon>Cytophagia</taxon>
        <taxon>Cytophagales</taxon>
        <taxon>Cytophagaceae</taxon>
        <taxon>Spirosoma</taxon>
    </lineage>
</organism>